<dbReference type="RefSeq" id="WP_170234056.1">
    <property type="nucleotide sequence ID" value="NZ_BJYT01000001.1"/>
</dbReference>
<keyword evidence="2" id="KW-0378">Hydrolase</keyword>
<dbReference type="InterPro" id="IPR012338">
    <property type="entry name" value="Beta-lactam/transpept-like"/>
</dbReference>
<feature type="domain" description="Beta-lactamase-related" evidence="1">
    <location>
        <begin position="139"/>
        <end position="415"/>
    </location>
</feature>
<dbReference type="Pfam" id="PF00144">
    <property type="entry name" value="Beta-lactamase"/>
    <property type="match status" value="1"/>
</dbReference>
<reference evidence="2 3" key="1">
    <citation type="submission" date="2019-07" db="EMBL/GenBank/DDBJ databases">
        <title>Whole genome shotgun sequence of Segetibacter aerophilus NBRC 106135.</title>
        <authorList>
            <person name="Hosoyama A."/>
            <person name="Uohara A."/>
            <person name="Ohji S."/>
            <person name="Ichikawa N."/>
        </authorList>
    </citation>
    <scope>NUCLEOTIDE SEQUENCE [LARGE SCALE GENOMIC DNA]</scope>
    <source>
        <strain evidence="2 3">NBRC 106135</strain>
    </source>
</reference>
<name>A0A512B7H4_9BACT</name>
<evidence type="ECO:0000313" key="3">
    <source>
        <dbReference type="Proteomes" id="UP000321513"/>
    </source>
</evidence>
<dbReference type="SUPFAM" id="SSF56601">
    <property type="entry name" value="beta-lactamase/transpeptidase-like"/>
    <property type="match status" value="1"/>
</dbReference>
<dbReference type="GO" id="GO:0016787">
    <property type="term" value="F:hydrolase activity"/>
    <property type="evidence" value="ECO:0007669"/>
    <property type="project" value="UniProtKB-KW"/>
</dbReference>
<dbReference type="Proteomes" id="UP000321513">
    <property type="component" value="Unassembled WGS sequence"/>
</dbReference>
<proteinExistence type="predicted"/>
<organism evidence="2 3">
    <name type="scientific">Segetibacter aerophilus</name>
    <dbReference type="NCBI Taxonomy" id="670293"/>
    <lineage>
        <taxon>Bacteria</taxon>
        <taxon>Pseudomonadati</taxon>
        <taxon>Bacteroidota</taxon>
        <taxon>Chitinophagia</taxon>
        <taxon>Chitinophagales</taxon>
        <taxon>Chitinophagaceae</taxon>
        <taxon>Segetibacter</taxon>
    </lineage>
</organism>
<accession>A0A512B7H4</accession>
<keyword evidence="3" id="KW-1185">Reference proteome</keyword>
<dbReference type="PANTHER" id="PTHR43283:SF7">
    <property type="entry name" value="BETA-LACTAMASE-RELATED DOMAIN-CONTAINING PROTEIN"/>
    <property type="match status" value="1"/>
</dbReference>
<dbReference type="InterPro" id="IPR001466">
    <property type="entry name" value="Beta-lactam-related"/>
</dbReference>
<dbReference type="PANTHER" id="PTHR43283">
    <property type="entry name" value="BETA-LACTAMASE-RELATED"/>
    <property type="match status" value="1"/>
</dbReference>
<dbReference type="InterPro" id="IPR050789">
    <property type="entry name" value="Diverse_Enzym_Activities"/>
</dbReference>
<dbReference type="Gene3D" id="3.40.710.10">
    <property type="entry name" value="DD-peptidase/beta-lactamase superfamily"/>
    <property type="match status" value="1"/>
</dbReference>
<comment type="caution">
    <text evidence="2">The sequence shown here is derived from an EMBL/GenBank/DDBJ whole genome shotgun (WGS) entry which is preliminary data.</text>
</comment>
<evidence type="ECO:0000313" key="2">
    <source>
        <dbReference type="EMBL" id="GEO07913.1"/>
    </source>
</evidence>
<dbReference type="EMBL" id="BJYT01000001">
    <property type="protein sequence ID" value="GEO07913.1"/>
    <property type="molecule type" value="Genomic_DNA"/>
</dbReference>
<protein>
    <submittedName>
        <fullName evidence="2">Serine hydrolase</fullName>
    </submittedName>
</protein>
<gene>
    <name evidence="2" type="ORF">SAE01_04090</name>
</gene>
<evidence type="ECO:0000259" key="1">
    <source>
        <dbReference type="Pfam" id="PF00144"/>
    </source>
</evidence>
<dbReference type="AlphaFoldDB" id="A0A512B7H4"/>
<sequence>MITKVFPIISGYGAKTICSNIFLCGRLPNDIIQKELGAFPLNLGRYTIDKQEKSVTGTVRGMAKRKAIYREGLGATLMIGVNEQELIEQASTIEPRPVINSSSENWANGISSKTTVNAGINTKQLNAALDEAFDDAEGERGTRAVVVLYEGEIIAERYANGFSRQSKLAGWSMAKSITSALIGILVKQNKLQIDAPAPIKEWKNDERRNITIANLLQMSSGLNWWEYYAAPSDATNMLYREKEMGRFALHKKLQHPPGSKFYYSSGSTNILSYIIRQVVGEANYYRFPYEQLFHKIGMNDTVLEVDAGGTFAASSYCFATALDWAKFGLLYLQDGVWNGERILPVGWVNFTTTPTTAKTTKKEGSYGAQWWLNKATIHAPKKYPLVPDDCFRCQGYEGQYVWVIPSEKLVVVRLALEKGNELDPNTFLPAVISACKDPK</sequence>